<proteinExistence type="predicted"/>
<evidence type="ECO:0000313" key="2">
    <source>
        <dbReference type="EMBL" id="KAF1948151.1"/>
    </source>
</evidence>
<dbReference type="EMBL" id="ML977075">
    <property type="protein sequence ID" value="KAF1948151.1"/>
    <property type="molecule type" value="Genomic_DNA"/>
</dbReference>
<evidence type="ECO:0000256" key="1">
    <source>
        <dbReference type="SAM" id="MobiDB-lite"/>
    </source>
</evidence>
<name>A0A6A5T6D9_9PLEO</name>
<reference evidence="2" key="1">
    <citation type="journal article" date="2020" name="Stud. Mycol.">
        <title>101 Dothideomycetes genomes: a test case for predicting lifestyles and emergence of pathogens.</title>
        <authorList>
            <person name="Haridas S."/>
            <person name="Albert R."/>
            <person name="Binder M."/>
            <person name="Bloem J."/>
            <person name="Labutti K."/>
            <person name="Salamov A."/>
            <person name="Andreopoulos B."/>
            <person name="Baker S."/>
            <person name="Barry K."/>
            <person name="Bills G."/>
            <person name="Bluhm B."/>
            <person name="Cannon C."/>
            <person name="Castanera R."/>
            <person name="Culley D."/>
            <person name="Daum C."/>
            <person name="Ezra D."/>
            <person name="Gonzalez J."/>
            <person name="Henrissat B."/>
            <person name="Kuo A."/>
            <person name="Liang C."/>
            <person name="Lipzen A."/>
            <person name="Lutzoni F."/>
            <person name="Magnuson J."/>
            <person name="Mondo S."/>
            <person name="Nolan M."/>
            <person name="Ohm R."/>
            <person name="Pangilinan J."/>
            <person name="Park H.-J."/>
            <person name="Ramirez L."/>
            <person name="Alfaro M."/>
            <person name="Sun H."/>
            <person name="Tritt A."/>
            <person name="Yoshinaga Y."/>
            <person name="Zwiers L.-H."/>
            <person name="Turgeon B."/>
            <person name="Goodwin S."/>
            <person name="Spatafora J."/>
            <person name="Crous P."/>
            <person name="Grigoriev I."/>
        </authorList>
    </citation>
    <scope>NUCLEOTIDE SEQUENCE</scope>
    <source>
        <strain evidence="2">CBS 675.92</strain>
    </source>
</reference>
<dbReference type="AlphaFoldDB" id="A0A6A5T6D9"/>
<sequence length="140" mass="15424">MTSEDPTHPHDSVQYETEERLLGKQDARDISRILDIPLSSINNFSPLPIPVLGGAARVKRFREDEKAPFVTQPSNESDHEPAPHISPVVLPQESGGIPHNAIDELEGWPHFATPDEFSLPVEEPAGHLGKPFAVSKPKQN</sequence>
<gene>
    <name evidence="2" type="ORF">CC80DRAFT_556625</name>
</gene>
<accession>A0A6A5T6D9</accession>
<keyword evidence="3" id="KW-1185">Reference proteome</keyword>
<protein>
    <submittedName>
        <fullName evidence="2">Uncharacterized protein</fullName>
    </submittedName>
</protein>
<feature type="region of interest" description="Disordered" evidence="1">
    <location>
        <begin position="67"/>
        <end position="101"/>
    </location>
</feature>
<organism evidence="2 3">
    <name type="scientific">Byssothecium circinans</name>
    <dbReference type="NCBI Taxonomy" id="147558"/>
    <lineage>
        <taxon>Eukaryota</taxon>
        <taxon>Fungi</taxon>
        <taxon>Dikarya</taxon>
        <taxon>Ascomycota</taxon>
        <taxon>Pezizomycotina</taxon>
        <taxon>Dothideomycetes</taxon>
        <taxon>Pleosporomycetidae</taxon>
        <taxon>Pleosporales</taxon>
        <taxon>Massarineae</taxon>
        <taxon>Massarinaceae</taxon>
        <taxon>Byssothecium</taxon>
    </lineage>
</organism>
<feature type="region of interest" description="Disordered" evidence="1">
    <location>
        <begin position="117"/>
        <end position="140"/>
    </location>
</feature>
<evidence type="ECO:0000313" key="3">
    <source>
        <dbReference type="Proteomes" id="UP000800035"/>
    </source>
</evidence>
<dbReference type="Proteomes" id="UP000800035">
    <property type="component" value="Unassembled WGS sequence"/>
</dbReference>